<feature type="domain" description="Cyclic nucleotide-binding" evidence="7">
    <location>
        <begin position="102"/>
        <end position="226"/>
    </location>
</feature>
<evidence type="ECO:0000313" key="11">
    <source>
        <dbReference type="RefSeq" id="NP_001312929.1"/>
    </source>
</evidence>
<accession>B8PY98</accession>
<evidence type="ECO:0000256" key="4">
    <source>
        <dbReference type="ARBA" id="ARBA00022777"/>
    </source>
</evidence>
<dbReference type="AlphaFoldDB" id="B8PY98"/>
<keyword evidence="1" id="KW-0723">Serine/threonine-protein kinase</keyword>
<evidence type="ECO:0000259" key="7">
    <source>
        <dbReference type="PROSITE" id="PS50042"/>
    </source>
</evidence>
<dbReference type="Proteomes" id="UP000790787">
    <property type="component" value="Chromosome 13"/>
</dbReference>
<keyword evidence="2" id="KW-0808">Transferase</keyword>
<dbReference type="SUPFAM" id="SSF51206">
    <property type="entry name" value="cAMP-binding domain-like"/>
    <property type="match status" value="2"/>
</dbReference>
<protein>
    <submittedName>
        <fullName evidence="11">Protein phosphatase 2C and cyclic nucleotide-binding/kinase domain-containing protein-like</fullName>
    </submittedName>
    <submittedName>
        <fullName evidence="8">Putative cyclic nucleotide-dependent protein kinase isoform B variant 2</fullName>
    </submittedName>
</protein>
<gene>
    <name evidence="11" type="primary">LOC107817514</name>
</gene>
<evidence type="ECO:0000259" key="6">
    <source>
        <dbReference type="PROSITE" id="PS50011"/>
    </source>
</evidence>
<dbReference type="InterPro" id="IPR011009">
    <property type="entry name" value="Kinase-like_dom_sf"/>
</dbReference>
<keyword evidence="4 8" id="KW-0418">Kinase</keyword>
<feature type="domain" description="Cyclic nucleotide-binding" evidence="7">
    <location>
        <begin position="1"/>
        <end position="85"/>
    </location>
</feature>
<dbReference type="GeneID" id="107817514"/>
<evidence type="ECO:0000256" key="1">
    <source>
        <dbReference type="ARBA" id="ARBA00022527"/>
    </source>
</evidence>
<dbReference type="InterPro" id="IPR000595">
    <property type="entry name" value="cNMP-bd_dom"/>
</dbReference>
<evidence type="ECO:0000313" key="8">
    <source>
        <dbReference type="EMBL" id="ACA13524.1"/>
    </source>
</evidence>
<name>B8PY98_TOBAC</name>
<evidence type="ECO:0000256" key="5">
    <source>
        <dbReference type="ARBA" id="ARBA00022840"/>
    </source>
</evidence>
<organism evidence="8">
    <name type="scientific">Nicotiana tabacum</name>
    <name type="common">Common tobacco</name>
    <dbReference type="NCBI Taxonomy" id="4097"/>
    <lineage>
        <taxon>Eukaryota</taxon>
        <taxon>Viridiplantae</taxon>
        <taxon>Streptophyta</taxon>
        <taxon>Embryophyta</taxon>
        <taxon>Tracheophyta</taxon>
        <taxon>Spermatophyta</taxon>
        <taxon>Magnoliopsida</taxon>
        <taxon>eudicotyledons</taxon>
        <taxon>Gunneridae</taxon>
        <taxon>Pentapetalae</taxon>
        <taxon>asterids</taxon>
        <taxon>lamiids</taxon>
        <taxon>Solanales</taxon>
        <taxon>Solanaceae</taxon>
        <taxon>Nicotianoideae</taxon>
        <taxon>Nicotianeae</taxon>
        <taxon>Nicotiana</taxon>
    </lineage>
</organism>
<dbReference type="Pfam" id="PF00027">
    <property type="entry name" value="cNMP_binding"/>
    <property type="match status" value="2"/>
</dbReference>
<dbReference type="CDD" id="cd00038">
    <property type="entry name" value="CAP_ED"/>
    <property type="match status" value="2"/>
</dbReference>
<feature type="domain" description="Protein kinase" evidence="6">
    <location>
        <begin position="266"/>
        <end position="522"/>
    </location>
</feature>
<dbReference type="PANTHER" id="PTHR24353:SF127">
    <property type="entry name" value="PROTEIN PHOSPHATASE 2C AND CYCLIC NUCLEOTIDE-BINDING_KINASE DOMAIN-CONTAINING PROTEIN"/>
    <property type="match status" value="1"/>
</dbReference>
<proteinExistence type="evidence at transcript level"/>
<dbReference type="SMART" id="SM00220">
    <property type="entry name" value="S_TKc"/>
    <property type="match status" value="1"/>
</dbReference>
<dbReference type="PROSITE" id="PS50011">
    <property type="entry name" value="PROTEIN_KINASE_DOM"/>
    <property type="match status" value="1"/>
</dbReference>
<dbReference type="GO" id="GO:0004674">
    <property type="term" value="F:protein serine/threonine kinase activity"/>
    <property type="evidence" value="ECO:0007669"/>
    <property type="project" value="UniProtKB-KW"/>
</dbReference>
<dbReference type="Gene3D" id="3.30.200.20">
    <property type="entry name" value="Phosphorylase Kinase, domain 1"/>
    <property type="match status" value="1"/>
</dbReference>
<dbReference type="RefSeq" id="NP_001312929.1">
    <property type="nucleotide sequence ID" value="NM_001326000.1"/>
</dbReference>
<dbReference type="OrthoDB" id="10264738at2759"/>
<evidence type="ECO:0000313" key="9">
    <source>
        <dbReference type="Proteomes" id="UP000084051"/>
    </source>
</evidence>
<reference evidence="9" key="2">
    <citation type="journal article" date="2014" name="Nat. Commun.">
        <title>The tobacco genome sequence and its comparison with those of tomato and potato.</title>
        <authorList>
            <person name="Sierro N."/>
            <person name="Battey J.N."/>
            <person name="Ouadi S."/>
            <person name="Bakaher N."/>
            <person name="Bovet L."/>
            <person name="Willig A."/>
            <person name="Goepfert S."/>
            <person name="Peitsch M.C."/>
            <person name="Ivanov N.V."/>
        </authorList>
    </citation>
    <scope>NUCLEOTIDE SEQUENCE [LARGE SCALE GENOMIC DNA]</scope>
    <source>
        <strain evidence="9">cv. TN90</strain>
    </source>
</reference>
<evidence type="ECO:0000256" key="2">
    <source>
        <dbReference type="ARBA" id="ARBA00022679"/>
    </source>
</evidence>
<evidence type="ECO:0000256" key="3">
    <source>
        <dbReference type="ARBA" id="ARBA00022741"/>
    </source>
</evidence>
<reference evidence="11" key="3">
    <citation type="submission" date="2025-04" db="UniProtKB">
        <authorList>
            <consortium name="RefSeq"/>
        </authorList>
    </citation>
    <scope>IDENTIFICATION</scope>
</reference>
<dbReference type="KEGG" id="nta:107817514"/>
<evidence type="ECO:0000313" key="10">
    <source>
        <dbReference type="Proteomes" id="UP000790787"/>
    </source>
</evidence>
<keyword evidence="10" id="KW-1185">Reference proteome</keyword>
<dbReference type="PROSITE" id="PS50042">
    <property type="entry name" value="CNMP_BINDING_3"/>
    <property type="match status" value="2"/>
</dbReference>
<dbReference type="Pfam" id="PF00069">
    <property type="entry name" value="Pkinase"/>
    <property type="match status" value="1"/>
</dbReference>
<keyword evidence="5" id="KW-0067">ATP-binding</keyword>
<keyword evidence="3" id="KW-0547">Nucleotide-binding</keyword>
<reference evidence="8" key="1">
    <citation type="submission" date="2007-12" db="EMBL/GenBank/DDBJ databases">
        <title>Identification and characterization of a hybrid cyclic nucleotide dependent protein kinase/phosphatase in Nicotiana tabacum BY-2.</title>
        <authorList>
            <person name="Roef L."/>
            <person name="Van Ingelgem C."/>
            <person name="De Vijlder T."/>
            <person name="Strnad M."/>
            <person name="Inze D."/>
            <person name="Van Onckelen H."/>
        </authorList>
    </citation>
    <scope>NUCLEOTIDE SEQUENCE</scope>
</reference>
<dbReference type="SMART" id="SM00100">
    <property type="entry name" value="cNMP"/>
    <property type="match status" value="1"/>
</dbReference>
<dbReference type="EMBL" id="EU312974">
    <property type="protein sequence ID" value="ACA13524.1"/>
    <property type="molecule type" value="mRNA"/>
</dbReference>
<dbReference type="PANTHER" id="PTHR24353">
    <property type="entry name" value="CYCLIC NUCLEOTIDE-DEPENDENT PROTEIN KINASE"/>
    <property type="match status" value="1"/>
</dbReference>
<dbReference type="InterPro" id="IPR000719">
    <property type="entry name" value="Prot_kinase_dom"/>
</dbReference>
<sequence length="579" mass="64641">MVNVLQGGECDSFYVVGSGEFEVLATQDEKNGEVPRVLQHYTADKLSSFGELALMYNKPLQASVRAVTNGILWELKREDFRNILMSEFTNLSSLKLLRSVDLLSRLTILQLSHIAELVSEVPFSDGQTIVNENQEPMGLYIIQKGVVKITFDMDLVKCENASSLMCENQKQDDTHNKKGITVEKSEGSYFGEWTLLGEQIASLSVIAVGDVVCAILTKEKFDSVVGSLAKLSQDDLKAKGHQTILSSESIPSVDTSMLADLQLAYLEWQTCLYSTDCSEIGLVRLKNSDKLLSLKRFSKQKIKMLGKEEQVLKEKNLLKQMNRVASVPKVLCTCADETHAGIILDSCLACSMVAILHSPFDEESARFCAASVVIALEDLHNNGILYRGVSPDVLMLDQTGHIQLVEFRFSKKIPSELDERTFTICGMADSLAPEIVQGKGHGFAADWWALGTLIYFMLHGEMPFGSWRESELTFARIAKGQFTLPHTFSQEAVDLITKLLQVDEKLRLGSQGVHSLKNHPWFSGVDWKEVADHRSPVPAEILSRISQRLENHGDDNIASLHSPIRDLEELNTPEWLEDW</sequence>
<dbReference type="GO" id="GO:0005524">
    <property type="term" value="F:ATP binding"/>
    <property type="evidence" value="ECO:0007669"/>
    <property type="project" value="UniProtKB-KW"/>
</dbReference>
<dbReference type="Gene3D" id="2.60.120.10">
    <property type="entry name" value="Jelly Rolls"/>
    <property type="match status" value="2"/>
</dbReference>
<dbReference type="InterPro" id="IPR018490">
    <property type="entry name" value="cNMP-bd_dom_sf"/>
</dbReference>
<dbReference type="InterPro" id="IPR014710">
    <property type="entry name" value="RmlC-like_jellyroll"/>
</dbReference>
<dbReference type="SUPFAM" id="SSF56112">
    <property type="entry name" value="Protein kinase-like (PK-like)"/>
    <property type="match status" value="1"/>
</dbReference>
<dbReference type="Gene3D" id="1.10.510.10">
    <property type="entry name" value="Transferase(Phosphotransferase) domain 1"/>
    <property type="match status" value="1"/>
</dbReference>